<evidence type="ECO:0000313" key="4">
    <source>
        <dbReference type="Proteomes" id="UP001179858"/>
    </source>
</evidence>
<dbReference type="EMBL" id="CP122959">
    <property type="protein sequence ID" value="WGI19748.1"/>
    <property type="molecule type" value="Genomic_DNA"/>
</dbReference>
<dbReference type="Proteomes" id="UP001179858">
    <property type="component" value="Chromosome"/>
</dbReference>
<sequence length="218" mass="22361">MKVNHIILASSLLMAGVTGPATTAFAAGTPIQSTTKGDVNFTQSANPLTIDKASNIHFGTQSISAKEETYSAKMDNDGTKDVANAVQVTDIRGTNAGWKLQVAQGDQLTSKDAAAKKLTGAVITMDNINTTTDATNLATAPTAGSKITLVPGTSATPGAAFDVAKAAVNQGMGTWKANFGDDKSGAQSIKLTVPGATEKAKDVLYETSLIWTLADTPA</sequence>
<organism evidence="3 4">
    <name type="scientific">Latilactobacillus sakei</name>
    <name type="common">Lactobacillus sakei</name>
    <dbReference type="NCBI Taxonomy" id="1599"/>
    <lineage>
        <taxon>Bacteria</taxon>
        <taxon>Bacillati</taxon>
        <taxon>Bacillota</taxon>
        <taxon>Bacilli</taxon>
        <taxon>Lactobacillales</taxon>
        <taxon>Lactobacillaceae</taxon>
        <taxon>Latilactobacillus</taxon>
    </lineage>
</organism>
<accession>A0AAF0GQC1</accession>
<feature type="domain" description="WxL" evidence="2">
    <location>
        <begin position="30"/>
        <end position="217"/>
    </location>
</feature>
<evidence type="ECO:0000313" key="3">
    <source>
        <dbReference type="EMBL" id="WGI19748.1"/>
    </source>
</evidence>
<dbReference type="Pfam" id="PF13731">
    <property type="entry name" value="WxL"/>
    <property type="match status" value="1"/>
</dbReference>
<evidence type="ECO:0000256" key="1">
    <source>
        <dbReference type="SAM" id="SignalP"/>
    </source>
</evidence>
<feature type="signal peptide" evidence="1">
    <location>
        <begin position="1"/>
        <end position="26"/>
    </location>
</feature>
<name>A0AAF0GQC1_LATSK</name>
<feature type="chain" id="PRO_5042105822" evidence="1">
    <location>
        <begin position="27"/>
        <end position="218"/>
    </location>
</feature>
<proteinExistence type="predicted"/>
<reference evidence="3" key="1">
    <citation type="submission" date="2023-04" db="EMBL/GenBank/DDBJ databases">
        <title>Novel strain of Lactilactobacillus sakei and use thereof.</title>
        <authorList>
            <person name="Kim S.Y."/>
        </authorList>
    </citation>
    <scope>NUCLEOTIDE SEQUENCE</scope>
    <source>
        <strain evidence="3">HUP1</strain>
    </source>
</reference>
<dbReference type="AlphaFoldDB" id="A0AAF0GQC1"/>
<protein>
    <submittedName>
        <fullName evidence="3">WxL domain-containing protein</fullName>
    </submittedName>
</protein>
<dbReference type="RefSeq" id="WP_280103184.1">
    <property type="nucleotide sequence ID" value="NZ_CP122959.1"/>
</dbReference>
<evidence type="ECO:0000259" key="2">
    <source>
        <dbReference type="Pfam" id="PF13731"/>
    </source>
</evidence>
<dbReference type="InterPro" id="IPR027994">
    <property type="entry name" value="WxL_dom"/>
</dbReference>
<keyword evidence="1" id="KW-0732">Signal</keyword>
<gene>
    <name evidence="3" type="ORF">QBD03_03290</name>
</gene>